<gene>
    <name evidence="5" type="ORF">IAA84_04340</name>
</gene>
<feature type="domain" description="HTH gntR-type" evidence="4">
    <location>
        <begin position="8"/>
        <end position="76"/>
    </location>
</feature>
<evidence type="ECO:0000256" key="1">
    <source>
        <dbReference type="ARBA" id="ARBA00023015"/>
    </source>
</evidence>
<dbReference type="InterPro" id="IPR036388">
    <property type="entry name" value="WH-like_DNA-bd_sf"/>
</dbReference>
<dbReference type="InterPro" id="IPR036390">
    <property type="entry name" value="WH_DNA-bd_sf"/>
</dbReference>
<dbReference type="PROSITE" id="PS50949">
    <property type="entry name" value="HTH_GNTR"/>
    <property type="match status" value="1"/>
</dbReference>
<reference evidence="5" key="2">
    <citation type="journal article" date="2021" name="PeerJ">
        <title>Extensive microbial diversity within the chicken gut microbiome revealed by metagenomics and culture.</title>
        <authorList>
            <person name="Gilroy R."/>
            <person name="Ravi A."/>
            <person name="Getino M."/>
            <person name="Pursley I."/>
            <person name="Horton D.L."/>
            <person name="Alikhan N.F."/>
            <person name="Baker D."/>
            <person name="Gharbi K."/>
            <person name="Hall N."/>
            <person name="Watson M."/>
            <person name="Adriaenssens E.M."/>
            <person name="Foster-Nyarko E."/>
            <person name="Jarju S."/>
            <person name="Secka A."/>
            <person name="Antonio M."/>
            <person name="Oren A."/>
            <person name="Chaudhuri R.R."/>
            <person name="La Ragione R."/>
            <person name="Hildebrand F."/>
            <person name="Pallen M.J."/>
        </authorList>
    </citation>
    <scope>NUCLEOTIDE SEQUENCE</scope>
    <source>
        <strain evidence="5">13766</strain>
    </source>
</reference>
<sequence>MGGDVVDDLLYRRIAKTLEDGILSGAYRDGDPVPSTNQFARLYAINPATAARGVNELVEAGILYKKRGLGMYVCDGAREKLLEARRKQFERESLGAFLQEARRLNIPRETLVQWIMDYHEEENDGNGAGA</sequence>
<dbReference type="EMBL" id="DVJN01000089">
    <property type="protein sequence ID" value="HIS92228.1"/>
    <property type="molecule type" value="Genomic_DNA"/>
</dbReference>
<reference evidence="5" key="1">
    <citation type="submission" date="2020-10" db="EMBL/GenBank/DDBJ databases">
        <authorList>
            <person name="Gilroy R."/>
        </authorList>
    </citation>
    <scope>NUCLEOTIDE SEQUENCE</scope>
    <source>
        <strain evidence="5">13766</strain>
    </source>
</reference>
<dbReference type="Gene3D" id="1.10.10.10">
    <property type="entry name" value="Winged helix-like DNA-binding domain superfamily/Winged helix DNA-binding domain"/>
    <property type="match status" value="1"/>
</dbReference>
<dbReference type="AlphaFoldDB" id="A0A9D1FZZ0"/>
<accession>A0A9D1FZZ0</accession>
<evidence type="ECO:0000256" key="3">
    <source>
        <dbReference type="ARBA" id="ARBA00023163"/>
    </source>
</evidence>
<dbReference type="GO" id="GO:0003700">
    <property type="term" value="F:DNA-binding transcription factor activity"/>
    <property type="evidence" value="ECO:0007669"/>
    <property type="project" value="InterPro"/>
</dbReference>
<evidence type="ECO:0000313" key="6">
    <source>
        <dbReference type="Proteomes" id="UP000824140"/>
    </source>
</evidence>
<dbReference type="CDD" id="cd07377">
    <property type="entry name" value="WHTH_GntR"/>
    <property type="match status" value="1"/>
</dbReference>
<name>A0A9D1FZZ0_9FIRM</name>
<dbReference type="PANTHER" id="PTHR38445:SF10">
    <property type="entry name" value="GNTR-FAMILY TRANSCRIPTIONAL REGULATOR"/>
    <property type="match status" value="1"/>
</dbReference>
<keyword evidence="2" id="KW-0238">DNA-binding</keyword>
<dbReference type="SUPFAM" id="SSF46785">
    <property type="entry name" value="Winged helix' DNA-binding domain"/>
    <property type="match status" value="1"/>
</dbReference>
<dbReference type="Proteomes" id="UP000824140">
    <property type="component" value="Unassembled WGS sequence"/>
</dbReference>
<dbReference type="Pfam" id="PF00392">
    <property type="entry name" value="GntR"/>
    <property type="match status" value="1"/>
</dbReference>
<protein>
    <submittedName>
        <fullName evidence="5">GntR family transcriptional regulator</fullName>
    </submittedName>
</protein>
<dbReference type="SMART" id="SM00345">
    <property type="entry name" value="HTH_GNTR"/>
    <property type="match status" value="1"/>
</dbReference>
<dbReference type="InterPro" id="IPR000524">
    <property type="entry name" value="Tscrpt_reg_HTH_GntR"/>
</dbReference>
<dbReference type="PANTHER" id="PTHR38445">
    <property type="entry name" value="HTH-TYPE TRANSCRIPTIONAL REPRESSOR YTRA"/>
    <property type="match status" value="1"/>
</dbReference>
<keyword evidence="3" id="KW-0804">Transcription</keyword>
<proteinExistence type="predicted"/>
<organism evidence="5 6">
    <name type="scientific">Candidatus Alectryocaccomicrobium excrementavium</name>
    <dbReference type="NCBI Taxonomy" id="2840668"/>
    <lineage>
        <taxon>Bacteria</taxon>
        <taxon>Bacillati</taxon>
        <taxon>Bacillota</taxon>
        <taxon>Clostridia</taxon>
        <taxon>Candidatus Alectryocaccomicrobium</taxon>
    </lineage>
</organism>
<evidence type="ECO:0000259" key="4">
    <source>
        <dbReference type="PROSITE" id="PS50949"/>
    </source>
</evidence>
<comment type="caution">
    <text evidence="5">The sequence shown here is derived from an EMBL/GenBank/DDBJ whole genome shotgun (WGS) entry which is preliminary data.</text>
</comment>
<dbReference type="GO" id="GO:0003677">
    <property type="term" value="F:DNA binding"/>
    <property type="evidence" value="ECO:0007669"/>
    <property type="project" value="UniProtKB-KW"/>
</dbReference>
<evidence type="ECO:0000256" key="2">
    <source>
        <dbReference type="ARBA" id="ARBA00023125"/>
    </source>
</evidence>
<keyword evidence="1" id="KW-0805">Transcription regulation</keyword>
<evidence type="ECO:0000313" key="5">
    <source>
        <dbReference type="EMBL" id="HIS92228.1"/>
    </source>
</evidence>